<reference evidence="3" key="3">
    <citation type="submission" date="2025-09" db="UniProtKB">
        <authorList>
            <consortium name="Ensembl"/>
        </authorList>
    </citation>
    <scope>IDENTIFICATION</scope>
</reference>
<feature type="compositionally biased region" description="Polar residues" evidence="2">
    <location>
        <begin position="60"/>
        <end position="73"/>
    </location>
</feature>
<evidence type="ECO:0000313" key="4">
    <source>
        <dbReference type="Proteomes" id="UP000001646"/>
    </source>
</evidence>
<feature type="compositionally biased region" description="Polar residues" evidence="2">
    <location>
        <begin position="267"/>
        <end position="279"/>
    </location>
</feature>
<dbReference type="Bgee" id="ENSACAG00000028869">
    <property type="expression patterns" value="Expressed in ovary and 10 other cell types or tissues"/>
</dbReference>
<dbReference type="InterPro" id="IPR017404">
    <property type="entry name" value="Ladinin_1"/>
</dbReference>
<dbReference type="Proteomes" id="UP000001646">
    <property type="component" value="Chromosome 4"/>
</dbReference>
<dbReference type="AlphaFoldDB" id="R4GA23"/>
<dbReference type="GeneID" id="100565501"/>
<reference evidence="3" key="2">
    <citation type="submission" date="2025-08" db="UniProtKB">
        <authorList>
            <consortium name="Ensembl"/>
        </authorList>
    </citation>
    <scope>IDENTIFICATION</scope>
</reference>
<organism evidence="3 4">
    <name type="scientific">Anolis carolinensis</name>
    <name type="common">Green anole</name>
    <name type="synonym">American chameleon</name>
    <dbReference type="NCBI Taxonomy" id="28377"/>
    <lineage>
        <taxon>Eukaryota</taxon>
        <taxon>Metazoa</taxon>
        <taxon>Chordata</taxon>
        <taxon>Craniata</taxon>
        <taxon>Vertebrata</taxon>
        <taxon>Euteleostomi</taxon>
        <taxon>Lepidosauria</taxon>
        <taxon>Squamata</taxon>
        <taxon>Bifurcata</taxon>
        <taxon>Unidentata</taxon>
        <taxon>Episquamata</taxon>
        <taxon>Toxicofera</taxon>
        <taxon>Iguania</taxon>
        <taxon>Dactyloidae</taxon>
        <taxon>Anolis</taxon>
    </lineage>
</organism>
<keyword evidence="1" id="KW-0175">Coiled coil</keyword>
<dbReference type="Pfam" id="PF02029">
    <property type="entry name" value="Caldesmon"/>
    <property type="match status" value="1"/>
</dbReference>
<dbReference type="OrthoDB" id="9948606at2759"/>
<dbReference type="Ensembl" id="ENSACAT00000029519.2">
    <property type="protein sequence ID" value="ENSACAP00000022101.1"/>
    <property type="gene ID" value="ENSACAG00000028869.2"/>
</dbReference>
<keyword evidence="4" id="KW-1185">Reference proteome</keyword>
<dbReference type="PANTHER" id="PTHR12392">
    <property type="entry name" value="LADININ 1"/>
    <property type="match status" value="1"/>
</dbReference>
<dbReference type="CTD" id="3898"/>
<dbReference type="HOGENOM" id="CLU_038228_0_0_1"/>
<feature type="compositionally biased region" description="Polar residues" evidence="2">
    <location>
        <begin position="288"/>
        <end position="297"/>
    </location>
</feature>
<feature type="region of interest" description="Disordered" evidence="2">
    <location>
        <begin position="123"/>
        <end position="148"/>
    </location>
</feature>
<sequence length="462" mass="52259">MSFSRKSWSALSSLAQQWNAEDEEEQERERRRRHRQLSSVSEVKEETTSTVQTNDDQKTTSKASNRFCSSSETKPLKLGKSKVENERTLADVEDKQEEISVRRRVEMLNNVNQAKKQTVSIKRFEKKPTEQKAKSSSELIQEPKHPIVDKCGGQVQQKETVEQKQQNLAQEKKETILKVQKNLDQEENTVLEKNGNLDWEEKPCPMGNDEVFQEEEKILNSHVSPTLASVQNEVATKQPQRASLERKSISRLEVKIQPRVRNFIETSITTSASGPQVTERNIPKLDNETASPASGQGESEVPLLCSRPLISYSSSFKRISPRTISFRVVSRKDKQDDGLSRSASMRLPASTPKLEEKLEKYTSAVQRAGSIRLSSSARRNFQPPAEGVASKRSIFEANVPSRADPPTLVRKESLKIPGGVTSRINLWISRTQEPGKDEGTKDIRRIESSMQQNQWGTRSDDS</sequence>
<feature type="region of interest" description="Disordered" evidence="2">
    <location>
        <begin position="267"/>
        <end position="300"/>
    </location>
</feature>
<proteinExistence type="predicted"/>
<dbReference type="InParanoid" id="R4GA23"/>
<accession>R4GA23</accession>
<dbReference type="GeneTree" id="ENSGT00390000005256"/>
<dbReference type="GO" id="GO:0005198">
    <property type="term" value="F:structural molecule activity"/>
    <property type="evidence" value="ECO:0007669"/>
    <property type="project" value="InterPro"/>
</dbReference>
<dbReference type="GO" id="GO:0015629">
    <property type="term" value="C:actin cytoskeleton"/>
    <property type="evidence" value="ECO:0007669"/>
    <property type="project" value="Ensembl"/>
</dbReference>
<protein>
    <submittedName>
        <fullName evidence="3">Ladinin 1</fullName>
    </submittedName>
</protein>
<dbReference type="eggNOG" id="ENOG502S2ZW">
    <property type="taxonomic scope" value="Eukaryota"/>
</dbReference>
<evidence type="ECO:0000256" key="2">
    <source>
        <dbReference type="SAM" id="MobiDB-lite"/>
    </source>
</evidence>
<reference evidence="3 4" key="1">
    <citation type="submission" date="2009-12" db="EMBL/GenBank/DDBJ databases">
        <title>The Genome Sequence of Anolis carolinensis (Green Anole Lizard).</title>
        <authorList>
            <consortium name="The Genome Sequencing Platform"/>
            <person name="Di Palma F."/>
            <person name="Alfoldi J."/>
            <person name="Heiman D."/>
            <person name="Young S."/>
            <person name="Grabherr M."/>
            <person name="Johnson J."/>
            <person name="Lander E.S."/>
            <person name="Lindblad-Toh K."/>
        </authorList>
    </citation>
    <scope>NUCLEOTIDE SEQUENCE [LARGE SCALE GENOMIC DNA]</scope>
    <source>
        <strain evidence="3 4">JBL SC #1</strain>
    </source>
</reference>
<gene>
    <name evidence="3" type="primary">LAD1</name>
</gene>
<feature type="compositionally biased region" description="Polar residues" evidence="2">
    <location>
        <begin position="1"/>
        <end position="19"/>
    </location>
</feature>
<feature type="region of interest" description="Disordered" evidence="2">
    <location>
        <begin position="1"/>
        <end position="82"/>
    </location>
</feature>
<dbReference type="KEGG" id="acs:100565501"/>
<evidence type="ECO:0000256" key="1">
    <source>
        <dbReference type="SAM" id="Coils"/>
    </source>
</evidence>
<evidence type="ECO:0000313" key="3">
    <source>
        <dbReference type="Ensembl" id="ENSACAP00000022101.1"/>
    </source>
</evidence>
<name>R4GA23_ANOCA</name>
<dbReference type="PANTHER" id="PTHR12392:SF0">
    <property type="entry name" value="LADININ-1"/>
    <property type="match status" value="1"/>
</dbReference>
<dbReference type="InterPro" id="IPR006018">
    <property type="entry name" value="Caldesmon_LSP"/>
</dbReference>
<feature type="coiled-coil region" evidence="1">
    <location>
        <begin position="154"/>
        <end position="189"/>
    </location>
</feature>